<dbReference type="Gene3D" id="6.10.250.690">
    <property type="match status" value="1"/>
</dbReference>
<dbReference type="PROSITE" id="PS50110">
    <property type="entry name" value="RESPONSE_REGULATORY"/>
    <property type="match status" value="1"/>
</dbReference>
<dbReference type="AlphaFoldDB" id="H5WZ91"/>
<evidence type="ECO:0000313" key="10">
    <source>
        <dbReference type="EMBL" id="EHR48492.1"/>
    </source>
</evidence>
<proteinExistence type="predicted"/>
<evidence type="ECO:0000259" key="8">
    <source>
        <dbReference type="PROSITE" id="PS50110"/>
    </source>
</evidence>
<dbReference type="Gene3D" id="3.40.50.2300">
    <property type="match status" value="1"/>
</dbReference>
<dbReference type="GO" id="GO:0005829">
    <property type="term" value="C:cytosol"/>
    <property type="evidence" value="ECO:0007669"/>
    <property type="project" value="TreeGrafter"/>
</dbReference>
<evidence type="ECO:0000256" key="5">
    <source>
        <dbReference type="ARBA" id="ARBA00023163"/>
    </source>
</evidence>
<evidence type="ECO:0000256" key="3">
    <source>
        <dbReference type="ARBA" id="ARBA00023015"/>
    </source>
</evidence>
<sequence length="217" mass="24397">MFLEREGHVTTVVHDGVTAVEQTRRRWPDLLVLDLMLPGLNGLDVCRLLRSQKDVPIIMLTARATENDMLLGLEIGADDYITKPYSPRELVARVRTVLRRAERGSPTESERYEIEGLVVDITRHEVSVDGRRIGLTPAEFKLLACLASAPGRAFTRPLLLERVYGFGHDATGRTIDVHVMNLRRKVEREPTRPRYLLTVYGVGYKLAEPCEGPANAP</sequence>
<gene>
    <name evidence="10" type="ORF">SacmaDRAFT_0180</name>
</gene>
<dbReference type="InterPro" id="IPR039420">
    <property type="entry name" value="WalR-like"/>
</dbReference>
<dbReference type="SUPFAM" id="SSF52172">
    <property type="entry name" value="CheY-like"/>
    <property type="match status" value="1"/>
</dbReference>
<dbReference type="GO" id="GO:0000976">
    <property type="term" value="F:transcription cis-regulatory region binding"/>
    <property type="evidence" value="ECO:0007669"/>
    <property type="project" value="TreeGrafter"/>
</dbReference>
<dbReference type="Pfam" id="PF00072">
    <property type="entry name" value="Response_reg"/>
    <property type="match status" value="1"/>
</dbReference>
<evidence type="ECO:0000256" key="2">
    <source>
        <dbReference type="ARBA" id="ARBA00023012"/>
    </source>
</evidence>
<dbReference type="SUPFAM" id="SSF46894">
    <property type="entry name" value="C-terminal effector domain of the bipartite response regulators"/>
    <property type="match status" value="1"/>
</dbReference>
<feature type="modified residue" description="4-aspartylphosphate" evidence="6">
    <location>
        <position position="34"/>
    </location>
</feature>
<evidence type="ECO:0000256" key="6">
    <source>
        <dbReference type="PROSITE-ProRule" id="PRU00169"/>
    </source>
</evidence>
<dbReference type="PANTHER" id="PTHR48111:SF4">
    <property type="entry name" value="DNA-BINDING DUAL TRANSCRIPTIONAL REGULATOR OMPR"/>
    <property type="match status" value="1"/>
</dbReference>
<keyword evidence="3" id="KW-0805">Transcription regulation</keyword>
<keyword evidence="4 7" id="KW-0238">DNA-binding</keyword>
<dbReference type="Gene3D" id="1.10.10.10">
    <property type="entry name" value="Winged helix-like DNA-binding domain superfamily/Winged helix DNA-binding domain"/>
    <property type="match status" value="1"/>
</dbReference>
<reference evidence="10 11" key="1">
    <citation type="journal article" date="2012" name="Stand. Genomic Sci.">
        <title>Genome sequence of the ocean sediment bacterium Saccharomonospora marina type strain (XMU15(T)).</title>
        <authorList>
            <person name="Klenk H.P."/>
            <person name="Lu M."/>
            <person name="Lucas S."/>
            <person name="Lapidus A."/>
            <person name="Copeland A."/>
            <person name="Pitluck S."/>
            <person name="Goodwin L.A."/>
            <person name="Han C."/>
            <person name="Tapia R."/>
            <person name="Brambilla E.M."/>
            <person name="Potter G."/>
            <person name="Land M."/>
            <person name="Ivanova N."/>
            <person name="Rohde M."/>
            <person name="Goker M."/>
            <person name="Detter J.C."/>
            <person name="Li W.J."/>
            <person name="Kyrpides N.C."/>
            <person name="Woyke T."/>
        </authorList>
    </citation>
    <scope>NUCLEOTIDE SEQUENCE [LARGE SCALE GENOMIC DNA]</scope>
    <source>
        <strain evidence="10 11">XMU15</strain>
    </source>
</reference>
<dbReference type="CDD" id="cd00383">
    <property type="entry name" value="trans_reg_C"/>
    <property type="match status" value="1"/>
</dbReference>
<dbReference type="SMART" id="SM00448">
    <property type="entry name" value="REC"/>
    <property type="match status" value="1"/>
</dbReference>
<dbReference type="PANTHER" id="PTHR48111">
    <property type="entry name" value="REGULATOR OF RPOS"/>
    <property type="match status" value="1"/>
</dbReference>
<keyword evidence="11" id="KW-1185">Reference proteome</keyword>
<accession>H5WZ91</accession>
<keyword evidence="2" id="KW-0902">Two-component regulatory system</keyword>
<dbReference type="GO" id="GO:0032993">
    <property type="term" value="C:protein-DNA complex"/>
    <property type="evidence" value="ECO:0007669"/>
    <property type="project" value="TreeGrafter"/>
</dbReference>
<keyword evidence="5" id="KW-0804">Transcription</keyword>
<dbReference type="PROSITE" id="PS51755">
    <property type="entry name" value="OMPR_PHOB"/>
    <property type="match status" value="1"/>
</dbReference>
<name>H5WZ91_9PSEU</name>
<feature type="domain" description="OmpR/PhoB-type" evidence="9">
    <location>
        <begin position="109"/>
        <end position="208"/>
    </location>
</feature>
<feature type="domain" description="Response regulatory" evidence="8">
    <location>
        <begin position="1"/>
        <end position="98"/>
    </location>
</feature>
<protein>
    <submittedName>
        <fullName evidence="10">Response regulator with CheY-like receiver domain and winged-helix DNA-binding domain</fullName>
    </submittedName>
</protein>
<dbReference type="EMBL" id="CM001439">
    <property type="protein sequence ID" value="EHR48492.1"/>
    <property type="molecule type" value="Genomic_DNA"/>
</dbReference>
<keyword evidence="1 6" id="KW-0597">Phosphoprotein</keyword>
<dbReference type="InterPro" id="IPR001867">
    <property type="entry name" value="OmpR/PhoB-type_DNA-bd"/>
</dbReference>
<dbReference type="GO" id="GO:0000156">
    <property type="term" value="F:phosphorelay response regulator activity"/>
    <property type="evidence" value="ECO:0007669"/>
    <property type="project" value="TreeGrafter"/>
</dbReference>
<evidence type="ECO:0000259" key="9">
    <source>
        <dbReference type="PROSITE" id="PS51755"/>
    </source>
</evidence>
<dbReference type="Pfam" id="PF00486">
    <property type="entry name" value="Trans_reg_C"/>
    <property type="match status" value="1"/>
</dbReference>
<evidence type="ECO:0000313" key="11">
    <source>
        <dbReference type="Proteomes" id="UP000004926"/>
    </source>
</evidence>
<dbReference type="GO" id="GO:0006355">
    <property type="term" value="P:regulation of DNA-templated transcription"/>
    <property type="evidence" value="ECO:0007669"/>
    <property type="project" value="InterPro"/>
</dbReference>
<dbReference type="InterPro" id="IPR001789">
    <property type="entry name" value="Sig_transdc_resp-reg_receiver"/>
</dbReference>
<dbReference type="SMART" id="SM00862">
    <property type="entry name" value="Trans_reg_C"/>
    <property type="match status" value="1"/>
</dbReference>
<evidence type="ECO:0000256" key="4">
    <source>
        <dbReference type="ARBA" id="ARBA00023125"/>
    </source>
</evidence>
<dbReference type="STRING" id="882083.SacmaDRAFT_0180"/>
<dbReference type="HOGENOM" id="CLU_000445_30_4_11"/>
<evidence type="ECO:0000256" key="1">
    <source>
        <dbReference type="ARBA" id="ARBA00022553"/>
    </source>
</evidence>
<dbReference type="Proteomes" id="UP000004926">
    <property type="component" value="Chromosome"/>
</dbReference>
<dbReference type="InterPro" id="IPR011006">
    <property type="entry name" value="CheY-like_superfamily"/>
</dbReference>
<dbReference type="eggNOG" id="COG0745">
    <property type="taxonomic scope" value="Bacteria"/>
</dbReference>
<evidence type="ECO:0000256" key="7">
    <source>
        <dbReference type="PROSITE-ProRule" id="PRU01091"/>
    </source>
</evidence>
<dbReference type="InterPro" id="IPR016032">
    <property type="entry name" value="Sig_transdc_resp-reg_C-effctor"/>
</dbReference>
<feature type="DNA-binding region" description="OmpR/PhoB-type" evidence="7">
    <location>
        <begin position="109"/>
        <end position="208"/>
    </location>
</feature>
<organism evidence="10 11">
    <name type="scientific">Saccharomonospora marina XMU15</name>
    <dbReference type="NCBI Taxonomy" id="882083"/>
    <lineage>
        <taxon>Bacteria</taxon>
        <taxon>Bacillati</taxon>
        <taxon>Actinomycetota</taxon>
        <taxon>Actinomycetes</taxon>
        <taxon>Pseudonocardiales</taxon>
        <taxon>Pseudonocardiaceae</taxon>
        <taxon>Saccharomonospora</taxon>
    </lineage>
</organism>
<dbReference type="FunFam" id="1.10.10.10:FF:000018">
    <property type="entry name" value="DNA-binding response regulator ResD"/>
    <property type="match status" value="1"/>
</dbReference>
<dbReference type="InterPro" id="IPR036388">
    <property type="entry name" value="WH-like_DNA-bd_sf"/>
</dbReference>